<proteinExistence type="predicted"/>
<feature type="region of interest" description="Disordered" evidence="1">
    <location>
        <begin position="27"/>
        <end position="100"/>
    </location>
</feature>
<sequence length="100" mass="9910">RGMAQAVMKFAAVLRAVCTLGVGRALTERPLQVRRRGGGGGGGGEEEIQDALDRAGARPHAGTGRGSLAPSRGPAVGLPGAQATPPRGESPRGSATASQA</sequence>
<feature type="signal peptide" evidence="2">
    <location>
        <begin position="1"/>
        <end position="25"/>
    </location>
</feature>
<evidence type="ECO:0000256" key="2">
    <source>
        <dbReference type="SAM" id="SignalP"/>
    </source>
</evidence>
<evidence type="ECO:0000313" key="4">
    <source>
        <dbReference type="Proteomes" id="UP001189429"/>
    </source>
</evidence>
<keyword evidence="4" id="KW-1185">Reference proteome</keyword>
<name>A0ABN9YGC6_9DINO</name>
<evidence type="ECO:0000313" key="3">
    <source>
        <dbReference type="EMBL" id="CAK0911838.1"/>
    </source>
</evidence>
<dbReference type="Proteomes" id="UP001189429">
    <property type="component" value="Unassembled WGS sequence"/>
</dbReference>
<protein>
    <submittedName>
        <fullName evidence="3">Uncharacterized protein</fullName>
    </submittedName>
</protein>
<feature type="chain" id="PRO_5045980745" evidence="2">
    <location>
        <begin position="26"/>
        <end position="100"/>
    </location>
</feature>
<gene>
    <name evidence="3" type="ORF">PCOR1329_LOCUS85589</name>
</gene>
<reference evidence="3" key="1">
    <citation type="submission" date="2023-10" db="EMBL/GenBank/DDBJ databases">
        <authorList>
            <person name="Chen Y."/>
            <person name="Shah S."/>
            <person name="Dougan E. K."/>
            <person name="Thang M."/>
            <person name="Chan C."/>
        </authorList>
    </citation>
    <scope>NUCLEOTIDE SEQUENCE [LARGE SCALE GENOMIC DNA]</scope>
</reference>
<feature type="non-terminal residue" evidence="3">
    <location>
        <position position="1"/>
    </location>
</feature>
<dbReference type="EMBL" id="CAUYUJ010022651">
    <property type="protein sequence ID" value="CAK0911838.1"/>
    <property type="molecule type" value="Genomic_DNA"/>
</dbReference>
<organism evidence="3 4">
    <name type="scientific">Prorocentrum cordatum</name>
    <dbReference type="NCBI Taxonomy" id="2364126"/>
    <lineage>
        <taxon>Eukaryota</taxon>
        <taxon>Sar</taxon>
        <taxon>Alveolata</taxon>
        <taxon>Dinophyceae</taxon>
        <taxon>Prorocentrales</taxon>
        <taxon>Prorocentraceae</taxon>
        <taxon>Prorocentrum</taxon>
    </lineage>
</organism>
<comment type="caution">
    <text evidence="3">The sequence shown here is derived from an EMBL/GenBank/DDBJ whole genome shotgun (WGS) entry which is preliminary data.</text>
</comment>
<accession>A0ABN9YGC6</accession>
<evidence type="ECO:0000256" key="1">
    <source>
        <dbReference type="SAM" id="MobiDB-lite"/>
    </source>
</evidence>
<keyword evidence="2" id="KW-0732">Signal</keyword>